<name>A0A9X6VJG1_BACCE</name>
<evidence type="ECO:0000313" key="2">
    <source>
        <dbReference type="Proteomes" id="UP000219743"/>
    </source>
</evidence>
<dbReference type="EMBL" id="NTRC01000012">
    <property type="protein sequence ID" value="PFD20461.1"/>
    <property type="molecule type" value="Genomic_DNA"/>
</dbReference>
<gene>
    <name evidence="1" type="ORF">CN263_17300</name>
</gene>
<dbReference type="Proteomes" id="UP000219743">
    <property type="component" value="Unassembled WGS sequence"/>
</dbReference>
<protein>
    <submittedName>
        <fullName evidence="1">Uncharacterized protein</fullName>
    </submittedName>
</protein>
<reference evidence="1 2" key="1">
    <citation type="submission" date="2017-09" db="EMBL/GenBank/DDBJ databases">
        <title>Large-scale bioinformatics analysis of Bacillus genomes uncovers conserved roles of natural products in bacterial physiology.</title>
        <authorList>
            <consortium name="Agbiome Team Llc"/>
            <person name="Bleich R.M."/>
            <person name="Kirk G.J."/>
            <person name="Santa Maria K.C."/>
            <person name="Allen S.E."/>
            <person name="Farag S."/>
            <person name="Shank E.A."/>
            <person name="Bowers A."/>
        </authorList>
    </citation>
    <scope>NUCLEOTIDE SEQUENCE [LARGE SCALE GENOMIC DNA]</scope>
    <source>
        <strain evidence="1 2">AFS024404</strain>
    </source>
</reference>
<evidence type="ECO:0000313" key="1">
    <source>
        <dbReference type="EMBL" id="PFD20461.1"/>
    </source>
</evidence>
<dbReference type="AlphaFoldDB" id="A0A9X6VJG1"/>
<accession>A0A9X6VJG1</accession>
<dbReference type="RefSeq" id="WP_098330383.1">
    <property type="nucleotide sequence ID" value="NZ_NTRC01000012.1"/>
</dbReference>
<sequence length="117" mass="13624">MKKSRSCEGSETYTVVAWDKIEVLSSKKELEQKYGRFYCGEVEGYSALVSYKSCLTFCFVNATKDFINAAYKKYIRELQNALNDYSSFLEKDPLFIAQIHEKINTFKNFLNKEPINI</sequence>
<proteinExistence type="predicted"/>
<comment type="caution">
    <text evidence="1">The sequence shown here is derived from an EMBL/GenBank/DDBJ whole genome shotgun (WGS) entry which is preliminary data.</text>
</comment>
<organism evidence="1 2">
    <name type="scientific">Bacillus cereus</name>
    <dbReference type="NCBI Taxonomy" id="1396"/>
    <lineage>
        <taxon>Bacteria</taxon>
        <taxon>Bacillati</taxon>
        <taxon>Bacillota</taxon>
        <taxon>Bacilli</taxon>
        <taxon>Bacillales</taxon>
        <taxon>Bacillaceae</taxon>
        <taxon>Bacillus</taxon>
        <taxon>Bacillus cereus group</taxon>
    </lineage>
</organism>